<dbReference type="InterPro" id="IPR009739">
    <property type="entry name" value="LprI-like_N"/>
</dbReference>
<feature type="signal peptide" evidence="1">
    <location>
        <begin position="1"/>
        <end position="28"/>
    </location>
</feature>
<comment type="caution">
    <text evidence="3">The sequence shown here is derived from an EMBL/GenBank/DDBJ whole genome shotgun (WGS) entry which is preliminary data.</text>
</comment>
<evidence type="ECO:0000256" key="1">
    <source>
        <dbReference type="SAM" id="SignalP"/>
    </source>
</evidence>
<dbReference type="AlphaFoldDB" id="A0A2V4V4I6"/>
<protein>
    <submittedName>
        <fullName evidence="3">Uncharacterized protein YecT (DUF1311 family)</fullName>
    </submittedName>
</protein>
<dbReference type="Proteomes" id="UP000247746">
    <property type="component" value="Unassembled WGS sequence"/>
</dbReference>
<dbReference type="PANTHER" id="PTHR39176">
    <property type="entry name" value="PERIPLASMIC PROTEIN-RELATED"/>
    <property type="match status" value="1"/>
</dbReference>
<feature type="chain" id="PRO_5016124152" evidence="1">
    <location>
        <begin position="29"/>
        <end position="132"/>
    </location>
</feature>
<dbReference type="OrthoDB" id="7340239at2"/>
<evidence type="ECO:0000259" key="2">
    <source>
        <dbReference type="Pfam" id="PF07007"/>
    </source>
</evidence>
<proteinExistence type="predicted"/>
<dbReference type="Pfam" id="PF07007">
    <property type="entry name" value="LprI"/>
    <property type="match status" value="1"/>
</dbReference>
<dbReference type="PANTHER" id="PTHR39176:SF1">
    <property type="entry name" value="PERIPLASMIC PROTEIN"/>
    <property type="match status" value="1"/>
</dbReference>
<evidence type="ECO:0000313" key="4">
    <source>
        <dbReference type="Proteomes" id="UP000247746"/>
    </source>
</evidence>
<dbReference type="Gene3D" id="1.20.1270.180">
    <property type="match status" value="1"/>
</dbReference>
<dbReference type="EMBL" id="QJSU01000001">
    <property type="protein sequence ID" value="PYE40992.1"/>
    <property type="molecule type" value="Genomic_DNA"/>
</dbReference>
<feature type="domain" description="Lysozyme inhibitor LprI-like N-terminal" evidence="2">
    <location>
        <begin position="32"/>
        <end position="122"/>
    </location>
</feature>
<name>A0A2V4V4I6_9GAMM</name>
<gene>
    <name evidence="3" type="ORF">DFP82_101312</name>
</gene>
<reference evidence="3 4" key="1">
    <citation type="submission" date="2018-06" db="EMBL/GenBank/DDBJ databases">
        <title>Genomic Encyclopedia of Type Strains, Phase III (KMG-III): the genomes of soil and plant-associated and newly described type strains.</title>
        <authorList>
            <person name="Whitman W."/>
        </authorList>
    </citation>
    <scope>NUCLEOTIDE SEQUENCE [LARGE SCALE GENOMIC DNA]</scope>
    <source>
        <strain evidence="3 4">CECT 5889</strain>
    </source>
</reference>
<keyword evidence="4" id="KW-1185">Reference proteome</keyword>
<keyword evidence="1" id="KW-0732">Signal</keyword>
<evidence type="ECO:0000313" key="3">
    <source>
        <dbReference type="EMBL" id="PYE40992.1"/>
    </source>
</evidence>
<sequence length="132" mass="14643">MIIMSHVKKVGCLALLSTGLFVSAQASAANTCDNAYTQTDMNKCAAAKLAVEDQKLNQSYRDFQRLLNSSEKKQLKTVQLAWIDFRDKACQFSASSVRGGSVYPMVLNGCLTAYTQQRRVQLDADIKNIKNK</sequence>
<organism evidence="3 4">
    <name type="scientific">Psychrobacter fozii</name>
    <dbReference type="NCBI Taxonomy" id="198480"/>
    <lineage>
        <taxon>Bacteria</taxon>
        <taxon>Pseudomonadati</taxon>
        <taxon>Pseudomonadota</taxon>
        <taxon>Gammaproteobacteria</taxon>
        <taxon>Moraxellales</taxon>
        <taxon>Moraxellaceae</taxon>
        <taxon>Psychrobacter</taxon>
    </lineage>
</organism>
<accession>A0A2V4V4I6</accession>